<dbReference type="RefSeq" id="WP_072918759.1">
    <property type="nucleotide sequence ID" value="NZ_FQYQ01000023.1"/>
</dbReference>
<reference evidence="4 5" key="1">
    <citation type="submission" date="2016-11" db="EMBL/GenBank/DDBJ databases">
        <authorList>
            <person name="Jaros S."/>
            <person name="Januszkiewicz K."/>
            <person name="Wedrychowicz H."/>
        </authorList>
    </citation>
    <scope>NUCLEOTIDE SEQUENCE [LARGE SCALE GENOMIC DNA]</scope>
    <source>
        <strain evidence="4 5">DSM 14809</strain>
    </source>
</reference>
<keyword evidence="3" id="KW-1133">Transmembrane helix</keyword>
<evidence type="ECO:0008006" key="6">
    <source>
        <dbReference type="Google" id="ProtNLM"/>
    </source>
</evidence>
<evidence type="ECO:0000313" key="4">
    <source>
        <dbReference type="EMBL" id="SHJ45565.1"/>
    </source>
</evidence>
<keyword evidence="3" id="KW-0812">Transmembrane</keyword>
<keyword evidence="3" id="KW-0472">Membrane</keyword>
<organism evidence="4 5">
    <name type="scientific">Pseudobutyrivibrio xylanivorans DSM 14809</name>
    <dbReference type="NCBI Taxonomy" id="1123012"/>
    <lineage>
        <taxon>Bacteria</taxon>
        <taxon>Bacillati</taxon>
        <taxon>Bacillota</taxon>
        <taxon>Clostridia</taxon>
        <taxon>Lachnospirales</taxon>
        <taxon>Lachnospiraceae</taxon>
        <taxon>Pseudobutyrivibrio</taxon>
    </lineage>
</organism>
<dbReference type="AlphaFoldDB" id="A0A1M6JFW1"/>
<keyword evidence="1" id="KW-0175">Coiled coil</keyword>
<keyword evidence="5" id="KW-1185">Reference proteome</keyword>
<protein>
    <recommendedName>
        <fullName evidence="6">Capsular polysaccharide biosynthesis protein</fullName>
    </recommendedName>
</protein>
<feature type="transmembrane region" description="Helical" evidence="3">
    <location>
        <begin position="165"/>
        <end position="186"/>
    </location>
</feature>
<evidence type="ECO:0000256" key="3">
    <source>
        <dbReference type="SAM" id="Phobius"/>
    </source>
</evidence>
<name>A0A1M6JFW1_PSEXY</name>
<dbReference type="OrthoDB" id="9821897at2"/>
<feature type="coiled-coil region" evidence="1">
    <location>
        <begin position="55"/>
        <end position="93"/>
    </location>
</feature>
<evidence type="ECO:0000256" key="2">
    <source>
        <dbReference type="SAM" id="MobiDB-lite"/>
    </source>
</evidence>
<accession>A0A1M6JFW1</accession>
<sequence length="344" mass="38456">MNENYVREIDLIDLFVDWLSHWRSLLAFLIVGVILAGGYMFLGSTPSAPIELDVVQEEEEEEEELTAREIKAVEEVIALNDEYEENVKLYEAEKDSMEPKDRAEAFYYIVATKNSVEGRKGTLNEAQLKYLYGDEDTDDSKDAKEENVESATESVAPAGPSKTKALLIVILAVILHFIVFACRYIFDNKIKHTDTLSAMTGVPEYTRMVDWSMVDSKKGLDKLVNKMRFAGIRRTSLTQIVEINSSATIEKLKNKNYSSIAVVGTGIDLERNILSNQILKDKPDATVKSIDSITHSVNGADDIAGVDAAILAVKVAHTRYNDFMEELQSLRDRGVDVLGIAIFE</sequence>
<feature type="region of interest" description="Disordered" evidence="2">
    <location>
        <begin position="134"/>
        <end position="157"/>
    </location>
</feature>
<dbReference type="Proteomes" id="UP000184185">
    <property type="component" value="Unassembled WGS sequence"/>
</dbReference>
<evidence type="ECO:0000256" key="1">
    <source>
        <dbReference type="SAM" id="Coils"/>
    </source>
</evidence>
<gene>
    <name evidence="4" type="ORF">SAMN02745725_02590</name>
</gene>
<feature type="transmembrane region" description="Helical" evidence="3">
    <location>
        <begin position="20"/>
        <end position="42"/>
    </location>
</feature>
<dbReference type="EMBL" id="FQYQ01000023">
    <property type="protein sequence ID" value="SHJ45565.1"/>
    <property type="molecule type" value="Genomic_DNA"/>
</dbReference>
<evidence type="ECO:0000313" key="5">
    <source>
        <dbReference type="Proteomes" id="UP000184185"/>
    </source>
</evidence>
<proteinExistence type="predicted"/>